<accession>X1LXW2</accession>
<dbReference type="Gene3D" id="3.90.1150.10">
    <property type="entry name" value="Aspartate Aminotransferase, domain 1"/>
    <property type="match status" value="1"/>
</dbReference>
<dbReference type="AlphaFoldDB" id="X1LXW2"/>
<evidence type="ECO:0000313" key="1">
    <source>
        <dbReference type="EMBL" id="GAI24227.1"/>
    </source>
</evidence>
<feature type="non-terminal residue" evidence="1">
    <location>
        <position position="56"/>
    </location>
</feature>
<reference evidence="1" key="1">
    <citation type="journal article" date="2014" name="Front. Microbiol.">
        <title>High frequency of phylogenetically diverse reductive dehalogenase-homologous genes in deep subseafloor sedimentary metagenomes.</title>
        <authorList>
            <person name="Kawai M."/>
            <person name="Futagami T."/>
            <person name="Toyoda A."/>
            <person name="Takaki Y."/>
            <person name="Nishi S."/>
            <person name="Hori S."/>
            <person name="Arai W."/>
            <person name="Tsubouchi T."/>
            <person name="Morono Y."/>
            <person name="Uchiyama I."/>
            <person name="Ito T."/>
            <person name="Fujiyama A."/>
            <person name="Inagaki F."/>
            <person name="Takami H."/>
        </authorList>
    </citation>
    <scope>NUCLEOTIDE SEQUENCE</scope>
    <source>
        <strain evidence="1">Expedition CK06-06</strain>
    </source>
</reference>
<proteinExistence type="predicted"/>
<sequence length="56" mass="6438">MNIVDEYKKKHPGSVRLHERALALFTANGATHSSRIFDPFRPYITHAKGSKKWDVD</sequence>
<comment type="caution">
    <text evidence="1">The sequence shown here is derived from an EMBL/GenBank/DDBJ whole genome shotgun (WGS) entry which is preliminary data.</text>
</comment>
<gene>
    <name evidence="1" type="ORF">S06H3_25807</name>
</gene>
<dbReference type="EMBL" id="BARV01014870">
    <property type="protein sequence ID" value="GAI24227.1"/>
    <property type="molecule type" value="Genomic_DNA"/>
</dbReference>
<protein>
    <submittedName>
        <fullName evidence="1">Uncharacterized protein</fullName>
    </submittedName>
</protein>
<name>X1LXW2_9ZZZZ</name>
<organism evidence="1">
    <name type="scientific">marine sediment metagenome</name>
    <dbReference type="NCBI Taxonomy" id="412755"/>
    <lineage>
        <taxon>unclassified sequences</taxon>
        <taxon>metagenomes</taxon>
        <taxon>ecological metagenomes</taxon>
    </lineage>
</organism>
<dbReference type="InterPro" id="IPR015422">
    <property type="entry name" value="PyrdxlP-dep_Trfase_small"/>
</dbReference>